<comment type="caution">
    <text evidence="1">The sequence shown here is derived from an EMBL/GenBank/DDBJ whole genome shotgun (WGS) entry which is preliminary data.</text>
</comment>
<dbReference type="Proteomes" id="UP001165667">
    <property type="component" value="Unassembled WGS sequence"/>
</dbReference>
<dbReference type="EMBL" id="JAMOIM010000040">
    <property type="protein sequence ID" value="MCW6512098.1"/>
    <property type="molecule type" value="Genomic_DNA"/>
</dbReference>
<organism evidence="1 2">
    <name type="scientific">Lichenifustis flavocetrariae</name>
    <dbReference type="NCBI Taxonomy" id="2949735"/>
    <lineage>
        <taxon>Bacteria</taxon>
        <taxon>Pseudomonadati</taxon>
        <taxon>Pseudomonadota</taxon>
        <taxon>Alphaproteobacteria</taxon>
        <taxon>Hyphomicrobiales</taxon>
        <taxon>Lichenihabitantaceae</taxon>
        <taxon>Lichenifustis</taxon>
    </lineage>
</organism>
<keyword evidence="2" id="KW-1185">Reference proteome</keyword>
<evidence type="ECO:0000313" key="2">
    <source>
        <dbReference type="Proteomes" id="UP001165667"/>
    </source>
</evidence>
<accession>A0AA41Z7U5</accession>
<gene>
    <name evidence="1" type="ORF">M8523_29635</name>
</gene>
<evidence type="ECO:0000313" key="1">
    <source>
        <dbReference type="EMBL" id="MCW6512098.1"/>
    </source>
</evidence>
<reference evidence="1" key="1">
    <citation type="submission" date="2022-05" db="EMBL/GenBank/DDBJ databases">
        <authorList>
            <person name="Pankratov T."/>
        </authorList>
    </citation>
    <scope>NUCLEOTIDE SEQUENCE</scope>
    <source>
        <strain evidence="1">BP6-180914</strain>
    </source>
</reference>
<sequence>MDASVEYEPNLTAELSASPAWLSDLHDLLVDLIRTALAPEAPEHRAWESRVLVTQARLSRGGPIPSLDQARLDALLDVGLAPKPKSLHRRSCFSSMQV</sequence>
<proteinExistence type="predicted"/>
<dbReference type="AlphaFoldDB" id="A0AA41Z7U5"/>
<protein>
    <submittedName>
        <fullName evidence="1">Uncharacterized protein</fullName>
    </submittedName>
</protein>
<dbReference type="RefSeq" id="WP_282588475.1">
    <property type="nucleotide sequence ID" value="NZ_JAMOIM010000040.1"/>
</dbReference>
<name>A0AA41Z7U5_9HYPH</name>